<evidence type="ECO:0000256" key="3">
    <source>
        <dbReference type="ARBA" id="ARBA00010747"/>
    </source>
</evidence>
<evidence type="ECO:0000256" key="10">
    <source>
        <dbReference type="ARBA" id="ARBA00022989"/>
    </source>
</evidence>
<evidence type="ECO:0000256" key="7">
    <source>
        <dbReference type="ARBA" id="ARBA00022692"/>
    </source>
</evidence>
<evidence type="ECO:0000313" key="17">
    <source>
        <dbReference type="EMBL" id="NMG23507.1"/>
    </source>
</evidence>
<evidence type="ECO:0000256" key="4">
    <source>
        <dbReference type="ARBA" id="ARBA00022448"/>
    </source>
</evidence>
<comment type="caution">
    <text evidence="17">The sequence shown here is derived from an EMBL/GenBank/DDBJ whole genome shotgun (WGS) entry which is preliminary data.</text>
</comment>
<keyword evidence="8" id="KW-0479">Metal-binding</keyword>
<proteinExistence type="inferred from homology"/>
<evidence type="ECO:0000256" key="14">
    <source>
        <dbReference type="SAM" id="Phobius"/>
    </source>
</evidence>
<dbReference type="Pfam" id="PF01292">
    <property type="entry name" value="Ni_hydr_CYTB"/>
    <property type="match status" value="1"/>
</dbReference>
<keyword evidence="7 14" id="KW-0812">Transmembrane</keyword>
<dbReference type="PANTHER" id="PTHR30074:SF6">
    <property type="entry name" value="FORMATE DEHYDROGENASE GAMMA SUBUNIT"/>
    <property type="match status" value="1"/>
</dbReference>
<keyword evidence="6" id="KW-0349">Heme</keyword>
<dbReference type="EMBL" id="WTVG01000003">
    <property type="protein sequence ID" value="NMG23507.1"/>
    <property type="molecule type" value="Genomic_DNA"/>
</dbReference>
<dbReference type="SUPFAM" id="SSF81342">
    <property type="entry name" value="Transmembrane di-heme cytochromes"/>
    <property type="match status" value="1"/>
</dbReference>
<evidence type="ECO:0000256" key="13">
    <source>
        <dbReference type="SAM" id="MobiDB-lite"/>
    </source>
</evidence>
<evidence type="ECO:0000256" key="8">
    <source>
        <dbReference type="ARBA" id="ARBA00022723"/>
    </source>
</evidence>
<keyword evidence="5" id="KW-1003">Cell membrane</keyword>
<feature type="signal peptide" evidence="15">
    <location>
        <begin position="1"/>
        <end position="31"/>
    </location>
</feature>
<name>A0ABX1PJD0_9RHOO</name>
<evidence type="ECO:0000259" key="16">
    <source>
        <dbReference type="Pfam" id="PF01292"/>
    </source>
</evidence>
<keyword evidence="4" id="KW-0813">Transport</keyword>
<keyword evidence="18" id="KW-1185">Reference proteome</keyword>
<comment type="cofactor">
    <cofactor evidence="1">
        <name>heme</name>
        <dbReference type="ChEBI" id="CHEBI:30413"/>
    </cofactor>
</comment>
<comment type="subcellular location">
    <subcellularLocation>
        <location evidence="2">Cell membrane</location>
        <topology evidence="2">Multi-pass membrane protein</topology>
    </subcellularLocation>
</comment>
<protein>
    <submittedName>
        <fullName evidence="17">Formate dehydrogenase subunit gamma</fullName>
    </submittedName>
</protein>
<sequence>MSTSLMRRDGRGLLLALALWLLALAPPPVLAQAEPGDEPAQRQLREQTRQRGEFQPGEEIRQSEQVRQREQTGQREQTRQRERERAGPLNDAPMWRQARSGDEFFTTVRGPEAGVLIQDEGNTWRQMRNGPIKQYGSALLLVVLLALAVFYAVKGMIRLHAAPTGHRIQRFSMFERVVHWGTAITFVLLAVTGLAILFAKHLVAPLLGHDALGVLLVVGKNIHNYIGPVFLVFTVLMILAFARDNLWEASDRVWIRKGGGFISGEHVPSGRFNFGEKTWFWGGVAFLGLIVAGSGLVLDFPNFGQLRVTMQWANVIHATASILLIALSFGHIYLGTIGLEGAYRAMRTGYVDETWAKEHHALWYEDVKTGKPRHS</sequence>
<reference evidence="17" key="1">
    <citation type="submission" date="2019-12" db="EMBL/GenBank/DDBJ databases">
        <title>Comparative genomics gives insights into the taxonomy of the Azoarcus-Aromatoleum group and reveals separate origins of nif in the plant-associated Azoarcus and non-plant-associated Aromatoleum sub-groups.</title>
        <authorList>
            <person name="Lafos M."/>
            <person name="Maluk M."/>
            <person name="Batista M."/>
            <person name="Junghare M."/>
            <person name="Carmona M."/>
            <person name="Faoro H."/>
            <person name="Cruz L.M."/>
            <person name="Battistoni F."/>
            <person name="De Souza E."/>
            <person name="Pedrosa F."/>
            <person name="Chen W.-M."/>
            <person name="Poole P.S."/>
            <person name="Dixon R.A."/>
            <person name="James E.K."/>
        </authorList>
    </citation>
    <scope>NUCLEOTIDE SEQUENCE</scope>
    <source>
        <strain evidence="17">LuFRes1</strain>
    </source>
</reference>
<feature type="region of interest" description="Disordered" evidence="13">
    <location>
        <begin position="32"/>
        <end position="94"/>
    </location>
</feature>
<dbReference type="NCBIfam" id="TIGR01583">
    <property type="entry name" value="formate-DH-gamm"/>
    <property type="match status" value="1"/>
</dbReference>
<evidence type="ECO:0000256" key="11">
    <source>
        <dbReference type="ARBA" id="ARBA00023004"/>
    </source>
</evidence>
<evidence type="ECO:0000256" key="12">
    <source>
        <dbReference type="ARBA" id="ARBA00023136"/>
    </source>
</evidence>
<evidence type="ECO:0000256" key="2">
    <source>
        <dbReference type="ARBA" id="ARBA00004651"/>
    </source>
</evidence>
<accession>A0ABX1PJD0</accession>
<keyword evidence="11" id="KW-0408">Iron</keyword>
<keyword evidence="9" id="KW-0249">Electron transport</keyword>
<dbReference type="InterPro" id="IPR051817">
    <property type="entry name" value="FDH_cytochrome_b556_subunit"/>
</dbReference>
<dbReference type="Gene3D" id="1.20.950.20">
    <property type="entry name" value="Transmembrane di-heme cytochromes, Chain C"/>
    <property type="match status" value="1"/>
</dbReference>
<keyword evidence="12 14" id="KW-0472">Membrane</keyword>
<organism evidence="17 18">
    <name type="scientific">Aromatoleum anaerobium</name>
    <dbReference type="NCBI Taxonomy" id="182180"/>
    <lineage>
        <taxon>Bacteria</taxon>
        <taxon>Pseudomonadati</taxon>
        <taxon>Pseudomonadota</taxon>
        <taxon>Betaproteobacteria</taxon>
        <taxon>Rhodocyclales</taxon>
        <taxon>Rhodocyclaceae</taxon>
        <taxon>Aromatoleum</taxon>
    </lineage>
</organism>
<evidence type="ECO:0000256" key="15">
    <source>
        <dbReference type="SAM" id="SignalP"/>
    </source>
</evidence>
<keyword evidence="15" id="KW-0732">Signal</keyword>
<dbReference type="PANTHER" id="PTHR30074">
    <property type="entry name" value="FORMATE DEHYDROGENASE, NITRATE-INDUCIBLE, CYTOCHROME B556 FDN SUBUNIT"/>
    <property type="match status" value="1"/>
</dbReference>
<feature type="chain" id="PRO_5047111562" evidence="15">
    <location>
        <begin position="32"/>
        <end position="375"/>
    </location>
</feature>
<dbReference type="InterPro" id="IPR011577">
    <property type="entry name" value="Cyt_b561_bac/Ni-Hgenase"/>
</dbReference>
<feature type="transmembrane region" description="Helical" evidence="14">
    <location>
        <begin position="279"/>
        <end position="298"/>
    </location>
</feature>
<evidence type="ECO:0000256" key="1">
    <source>
        <dbReference type="ARBA" id="ARBA00001971"/>
    </source>
</evidence>
<dbReference type="Proteomes" id="UP000615989">
    <property type="component" value="Unassembled WGS sequence"/>
</dbReference>
<evidence type="ECO:0000256" key="9">
    <source>
        <dbReference type="ARBA" id="ARBA00022982"/>
    </source>
</evidence>
<evidence type="ECO:0000313" key="18">
    <source>
        <dbReference type="Proteomes" id="UP000615989"/>
    </source>
</evidence>
<evidence type="ECO:0000256" key="6">
    <source>
        <dbReference type="ARBA" id="ARBA00022617"/>
    </source>
</evidence>
<feature type="transmembrane region" description="Helical" evidence="14">
    <location>
        <begin position="318"/>
        <end position="339"/>
    </location>
</feature>
<feature type="compositionally biased region" description="Basic and acidic residues" evidence="13">
    <location>
        <begin position="39"/>
        <end position="86"/>
    </location>
</feature>
<feature type="domain" description="Cytochrome b561 bacterial/Ni-hydrogenase" evidence="16">
    <location>
        <begin position="170"/>
        <end position="348"/>
    </location>
</feature>
<dbReference type="InterPro" id="IPR016174">
    <property type="entry name" value="Di-haem_cyt_TM"/>
</dbReference>
<keyword evidence="10 14" id="KW-1133">Transmembrane helix</keyword>
<feature type="transmembrane region" description="Helical" evidence="14">
    <location>
        <begin position="222"/>
        <end position="242"/>
    </location>
</feature>
<feature type="transmembrane region" description="Helical" evidence="14">
    <location>
        <begin position="135"/>
        <end position="157"/>
    </location>
</feature>
<comment type="similarity">
    <text evidence="3">Belongs to the formate dehydrogenase gamma subunit family.</text>
</comment>
<gene>
    <name evidence="17" type="ORF">GO606_01990</name>
</gene>
<feature type="transmembrane region" description="Helical" evidence="14">
    <location>
        <begin position="177"/>
        <end position="202"/>
    </location>
</feature>
<evidence type="ECO:0000256" key="5">
    <source>
        <dbReference type="ARBA" id="ARBA00022475"/>
    </source>
</evidence>
<dbReference type="RefSeq" id="WP_169116916.1">
    <property type="nucleotide sequence ID" value="NZ_WTVG02000038.1"/>
</dbReference>
<dbReference type="InterPro" id="IPR006471">
    <property type="entry name" value="Formate_DH_gsu"/>
</dbReference>